<evidence type="ECO:0000256" key="1">
    <source>
        <dbReference type="ARBA" id="ARBA00008455"/>
    </source>
</evidence>
<organism evidence="4 5">
    <name type="scientific">Candidatus Nitrobium versatile</name>
    <dbReference type="NCBI Taxonomy" id="2884831"/>
    <lineage>
        <taxon>Bacteria</taxon>
        <taxon>Pseudomonadati</taxon>
        <taxon>Nitrospirota</taxon>
        <taxon>Nitrospiria</taxon>
        <taxon>Nitrospirales</taxon>
        <taxon>Nitrospiraceae</taxon>
        <taxon>Candidatus Nitrobium</taxon>
    </lineage>
</organism>
<sequence length="145" mass="15482">WRDYAAGNYVTPVKDQGACGSCWAFATAAALESATLISGNTPGATLDLSPQTALSCSGAGTCSGGLIDSVSIIRLYHDRAKIENTFRITQSDLFVKMDSAVHWTDSKIWVHALTCMIALLLVKLSYRRAMLNGYDKGIEIGSCAA</sequence>
<dbReference type="Pfam" id="PF00112">
    <property type="entry name" value="Peptidase_C1"/>
    <property type="match status" value="1"/>
</dbReference>
<evidence type="ECO:0000256" key="2">
    <source>
        <dbReference type="SAM" id="Phobius"/>
    </source>
</evidence>
<dbReference type="PANTHER" id="PTHR12411">
    <property type="entry name" value="CYSTEINE PROTEASE FAMILY C1-RELATED"/>
    <property type="match status" value="1"/>
</dbReference>
<feature type="non-terminal residue" evidence="4">
    <location>
        <position position="1"/>
    </location>
</feature>
<dbReference type="InterPro" id="IPR000169">
    <property type="entry name" value="Pept_cys_AS"/>
</dbReference>
<feature type="domain" description="Peptidase C1A papain C-terminal" evidence="3">
    <location>
        <begin position="1"/>
        <end position="145"/>
    </location>
</feature>
<gene>
    <name evidence="4" type="ORF">K8I29_06250</name>
</gene>
<comment type="similarity">
    <text evidence="1">Belongs to the peptidase C1 family.</text>
</comment>
<name>A0A953J9Y4_9BACT</name>
<dbReference type="GO" id="GO:0006508">
    <property type="term" value="P:proteolysis"/>
    <property type="evidence" value="ECO:0007669"/>
    <property type="project" value="InterPro"/>
</dbReference>
<protein>
    <recommendedName>
        <fullName evidence="3">Peptidase C1A papain C-terminal domain-containing protein</fullName>
    </recommendedName>
</protein>
<dbReference type="Gene3D" id="3.90.70.10">
    <property type="entry name" value="Cysteine proteinases"/>
    <property type="match status" value="1"/>
</dbReference>
<dbReference type="InterPro" id="IPR013128">
    <property type="entry name" value="Peptidase_C1A"/>
</dbReference>
<keyword evidence="2" id="KW-0472">Membrane</keyword>
<dbReference type="Proteomes" id="UP000705867">
    <property type="component" value="Unassembled WGS sequence"/>
</dbReference>
<proteinExistence type="inferred from homology"/>
<accession>A0A953J9Y4</accession>
<dbReference type="GO" id="GO:0008234">
    <property type="term" value="F:cysteine-type peptidase activity"/>
    <property type="evidence" value="ECO:0007669"/>
    <property type="project" value="InterPro"/>
</dbReference>
<comment type="caution">
    <text evidence="4">The sequence shown here is derived from an EMBL/GenBank/DDBJ whole genome shotgun (WGS) entry which is preliminary data.</text>
</comment>
<dbReference type="PROSITE" id="PS00139">
    <property type="entry name" value="THIOL_PROTEASE_CYS"/>
    <property type="match status" value="1"/>
</dbReference>
<dbReference type="SMART" id="SM00645">
    <property type="entry name" value="Pept_C1"/>
    <property type="match status" value="1"/>
</dbReference>
<reference evidence="4" key="1">
    <citation type="journal article" date="2021" name="bioRxiv">
        <title>Unraveling nitrogen, sulfur and carbon metabolic pathways and microbial community transcriptional responses to substrate deprivation and toxicity stresses in a bioreactor mimicking anoxic brackish coastal sediment conditions.</title>
        <authorList>
            <person name="Martins P.D."/>
            <person name="Echeveste M.J."/>
            <person name="Arshad A."/>
            <person name="Kurth J."/>
            <person name="Ouboter H."/>
            <person name="Jetten M.S.M."/>
            <person name="Welte C.U."/>
        </authorList>
    </citation>
    <scope>NUCLEOTIDE SEQUENCE</scope>
    <source>
        <strain evidence="4">MAG_39</strain>
    </source>
</reference>
<keyword evidence="2" id="KW-0812">Transmembrane</keyword>
<dbReference type="AlphaFoldDB" id="A0A953J9Y4"/>
<evidence type="ECO:0000313" key="4">
    <source>
        <dbReference type="EMBL" id="MBZ0155804.1"/>
    </source>
</evidence>
<feature type="transmembrane region" description="Helical" evidence="2">
    <location>
        <begin position="108"/>
        <end position="126"/>
    </location>
</feature>
<reference evidence="4" key="2">
    <citation type="submission" date="2021-08" db="EMBL/GenBank/DDBJ databases">
        <authorList>
            <person name="Dalcin Martins P."/>
        </authorList>
    </citation>
    <scope>NUCLEOTIDE SEQUENCE</scope>
    <source>
        <strain evidence="4">MAG_39</strain>
    </source>
</reference>
<dbReference type="EMBL" id="JAIOIV010000045">
    <property type="protein sequence ID" value="MBZ0155804.1"/>
    <property type="molecule type" value="Genomic_DNA"/>
</dbReference>
<evidence type="ECO:0000259" key="3">
    <source>
        <dbReference type="SMART" id="SM00645"/>
    </source>
</evidence>
<dbReference type="InterPro" id="IPR038765">
    <property type="entry name" value="Papain-like_cys_pep_sf"/>
</dbReference>
<dbReference type="InterPro" id="IPR000668">
    <property type="entry name" value="Peptidase_C1A_C"/>
</dbReference>
<keyword evidence="2" id="KW-1133">Transmembrane helix</keyword>
<evidence type="ECO:0000313" key="5">
    <source>
        <dbReference type="Proteomes" id="UP000705867"/>
    </source>
</evidence>
<dbReference type="SUPFAM" id="SSF54001">
    <property type="entry name" value="Cysteine proteinases"/>
    <property type="match status" value="1"/>
</dbReference>